<evidence type="ECO:0000313" key="4">
    <source>
        <dbReference type="RefSeq" id="XP_039119871.1"/>
    </source>
</evidence>
<dbReference type="InterPro" id="IPR045222">
    <property type="entry name" value="Rpb4-like"/>
</dbReference>
<dbReference type="GO" id="GO:0030880">
    <property type="term" value="C:RNA polymerase complex"/>
    <property type="evidence" value="ECO:0007669"/>
    <property type="project" value="InterPro"/>
</dbReference>
<dbReference type="GO" id="GO:0005634">
    <property type="term" value="C:nucleus"/>
    <property type="evidence" value="ECO:0007669"/>
    <property type="project" value="UniProtKB-SubCell"/>
</dbReference>
<dbReference type="PANTHER" id="PTHR21297">
    <property type="entry name" value="DNA-DIRECTED RNA POLYMERASE II"/>
    <property type="match status" value="1"/>
</dbReference>
<dbReference type="Proteomes" id="UP001515500">
    <property type="component" value="Unplaced"/>
</dbReference>
<gene>
    <name evidence="4" type="primary">LOC120256198</name>
</gene>
<accession>A0AB40AXZ7</accession>
<dbReference type="InterPro" id="IPR005574">
    <property type="entry name" value="Rpb4/RPC9"/>
</dbReference>
<name>A0AB40AXZ7_DIOCR</name>
<evidence type="ECO:0000256" key="2">
    <source>
        <dbReference type="ARBA" id="ARBA00023242"/>
    </source>
</evidence>
<evidence type="ECO:0000313" key="3">
    <source>
        <dbReference type="Proteomes" id="UP001515500"/>
    </source>
</evidence>
<keyword evidence="3" id="KW-1185">Reference proteome</keyword>
<keyword evidence="2" id="KW-0539">Nucleus</keyword>
<dbReference type="InterPro" id="IPR038324">
    <property type="entry name" value="Rpb4/RPC9_sf"/>
</dbReference>
<dbReference type="Gene3D" id="1.20.1250.40">
    <property type="match status" value="1"/>
</dbReference>
<dbReference type="RefSeq" id="XP_039119871.1">
    <property type="nucleotide sequence ID" value="XM_039263937.1"/>
</dbReference>
<organism evidence="3 4">
    <name type="scientific">Dioscorea cayennensis subsp. rotundata</name>
    <name type="common">White Guinea yam</name>
    <name type="synonym">Dioscorea rotundata</name>
    <dbReference type="NCBI Taxonomy" id="55577"/>
    <lineage>
        <taxon>Eukaryota</taxon>
        <taxon>Viridiplantae</taxon>
        <taxon>Streptophyta</taxon>
        <taxon>Embryophyta</taxon>
        <taxon>Tracheophyta</taxon>
        <taxon>Spermatophyta</taxon>
        <taxon>Magnoliopsida</taxon>
        <taxon>Liliopsida</taxon>
        <taxon>Dioscoreales</taxon>
        <taxon>Dioscoreaceae</taxon>
        <taxon>Dioscorea</taxon>
    </lineage>
</organism>
<sequence>MDCEVKEILEGAQDHLLVSSKDPEIKMPESFNKALQHSKYGSRYIDVQSVRQVLDTLKTNGVTDGKICMIGNILLESINEVYILVPPLKDNSDNNEGLTKDALRRLTWQSIETQNNPC</sequence>
<proteinExistence type="predicted"/>
<dbReference type="GO" id="GO:0006352">
    <property type="term" value="P:DNA-templated transcription initiation"/>
    <property type="evidence" value="ECO:0007669"/>
    <property type="project" value="InterPro"/>
</dbReference>
<evidence type="ECO:0000256" key="1">
    <source>
        <dbReference type="ARBA" id="ARBA00004123"/>
    </source>
</evidence>
<dbReference type="SUPFAM" id="SSF47819">
    <property type="entry name" value="HRDC-like"/>
    <property type="match status" value="1"/>
</dbReference>
<protein>
    <submittedName>
        <fullName evidence="4">DNA-directed RNA polymerases IV and V subunit 4-like</fullName>
    </submittedName>
</protein>
<dbReference type="GO" id="GO:0000166">
    <property type="term" value="F:nucleotide binding"/>
    <property type="evidence" value="ECO:0007669"/>
    <property type="project" value="InterPro"/>
</dbReference>
<reference evidence="4" key="1">
    <citation type="submission" date="2025-08" db="UniProtKB">
        <authorList>
            <consortium name="RefSeq"/>
        </authorList>
    </citation>
    <scope>IDENTIFICATION</scope>
</reference>
<dbReference type="GeneID" id="120256198"/>
<dbReference type="AlphaFoldDB" id="A0AB40AXZ7"/>
<dbReference type="Pfam" id="PF03874">
    <property type="entry name" value="RNA_pol_Rpb4"/>
    <property type="match status" value="1"/>
</dbReference>
<dbReference type="InterPro" id="IPR010997">
    <property type="entry name" value="HRDC-like_sf"/>
</dbReference>
<comment type="subcellular location">
    <subcellularLocation>
        <location evidence="1">Nucleus</location>
    </subcellularLocation>
</comment>